<dbReference type="PANTHER" id="PTHR30408:SF12">
    <property type="entry name" value="TYPE I RESTRICTION ENZYME MJAVIII SPECIFICITY SUBUNIT"/>
    <property type="match status" value="1"/>
</dbReference>
<keyword evidence="5" id="KW-0540">Nuclease</keyword>
<accession>A0A7H0EZA0</accession>
<dbReference type="KEGG" id="ccur:IAR63_14920"/>
<dbReference type="GO" id="GO:0003677">
    <property type="term" value="F:DNA binding"/>
    <property type="evidence" value="ECO:0007669"/>
    <property type="project" value="UniProtKB-KW"/>
</dbReference>
<dbReference type="GO" id="GO:0004519">
    <property type="term" value="F:endonuclease activity"/>
    <property type="evidence" value="ECO:0007669"/>
    <property type="project" value="UniProtKB-KW"/>
</dbReference>
<protein>
    <submittedName>
        <fullName evidence="5">Restriction endonuclease subunit S</fullName>
    </submittedName>
</protein>
<dbReference type="GO" id="GO:0009307">
    <property type="term" value="P:DNA restriction-modification system"/>
    <property type="evidence" value="ECO:0007669"/>
    <property type="project" value="UniProtKB-KW"/>
</dbReference>
<dbReference type="REBASE" id="443176">
    <property type="entry name" value="S.CcuG1I"/>
</dbReference>
<dbReference type="Gene3D" id="3.90.220.20">
    <property type="entry name" value="DNA methylase specificity domains"/>
    <property type="match status" value="2"/>
</dbReference>
<keyword evidence="6" id="KW-1185">Reference proteome</keyword>
<dbReference type="PANTHER" id="PTHR30408">
    <property type="entry name" value="TYPE-1 RESTRICTION ENZYME ECOKI SPECIFICITY PROTEIN"/>
    <property type="match status" value="1"/>
</dbReference>
<dbReference type="EMBL" id="CP060822">
    <property type="protein sequence ID" value="QNP29116.1"/>
    <property type="molecule type" value="Genomic_DNA"/>
</dbReference>
<evidence type="ECO:0000256" key="1">
    <source>
        <dbReference type="ARBA" id="ARBA00010923"/>
    </source>
</evidence>
<dbReference type="AlphaFoldDB" id="A0A7H0EZA0"/>
<dbReference type="Pfam" id="PF01420">
    <property type="entry name" value="Methylase_S"/>
    <property type="match status" value="1"/>
</dbReference>
<name>A0A7H0EZA0_9CYAN</name>
<evidence type="ECO:0000256" key="2">
    <source>
        <dbReference type="ARBA" id="ARBA00022747"/>
    </source>
</evidence>
<keyword evidence="2" id="KW-0680">Restriction system</keyword>
<proteinExistence type="inferred from homology"/>
<dbReference type="RefSeq" id="WP_187705814.1">
    <property type="nucleotide sequence ID" value="NZ_CP060822.1"/>
</dbReference>
<evidence type="ECO:0000259" key="4">
    <source>
        <dbReference type="Pfam" id="PF01420"/>
    </source>
</evidence>
<gene>
    <name evidence="5" type="ORF">IAR63_14920</name>
</gene>
<dbReference type="Proteomes" id="UP000516013">
    <property type="component" value="Chromosome"/>
</dbReference>
<keyword evidence="5" id="KW-0255">Endonuclease</keyword>
<evidence type="ECO:0000313" key="5">
    <source>
        <dbReference type="EMBL" id="QNP29116.1"/>
    </source>
</evidence>
<dbReference type="InterPro" id="IPR044946">
    <property type="entry name" value="Restrct_endonuc_typeI_TRD_sf"/>
</dbReference>
<dbReference type="InterPro" id="IPR052021">
    <property type="entry name" value="Type-I_RS_S_subunit"/>
</dbReference>
<comment type="similarity">
    <text evidence="1">Belongs to the type-I restriction system S methylase family.</text>
</comment>
<sequence length="307" mass="34808">MSLLELDKSSQDTGVPGLSREFAHNQLLPWTGLIQQQAIARFLDRETVKIDTLIAKKERLIELLKEKRTALISHAVTKGLNPDAPMKDSGIEWLGKIPEGWNLIRLKYGYKTCLGKMLQSSPSSSEDSLEPYLRAANISWEGVNLADLKEMYFSPYEKSLYELKAGDLVVSEGGDVGRTAIWRGEIDNCYIQNAVHRIRNRERYSNPFLYYWLFFIKSIGYIDLLCNKATIAHFTVEKVREIPVASPPLTEQQAIAQFLDRETAKIDTLVTKTRISIDKLKEYRTALISAAVTGKIDIRENLTPSPN</sequence>
<feature type="domain" description="Type I restriction modification DNA specificity" evidence="4">
    <location>
        <begin position="157"/>
        <end position="268"/>
    </location>
</feature>
<evidence type="ECO:0000313" key="6">
    <source>
        <dbReference type="Proteomes" id="UP000516013"/>
    </source>
</evidence>
<evidence type="ECO:0000256" key="3">
    <source>
        <dbReference type="ARBA" id="ARBA00023125"/>
    </source>
</evidence>
<keyword evidence="3" id="KW-0238">DNA-binding</keyword>
<keyword evidence="5" id="KW-0378">Hydrolase</keyword>
<organism evidence="5 6">
    <name type="scientific">Cylindrospermopsis curvispora GIHE-G1</name>
    <dbReference type="NCBI Taxonomy" id="2666332"/>
    <lineage>
        <taxon>Bacteria</taxon>
        <taxon>Bacillati</taxon>
        <taxon>Cyanobacteriota</taxon>
        <taxon>Cyanophyceae</taxon>
        <taxon>Nostocales</taxon>
        <taxon>Aphanizomenonaceae</taxon>
        <taxon>Cylindrospermopsis</taxon>
    </lineage>
</organism>
<dbReference type="SUPFAM" id="SSF116734">
    <property type="entry name" value="DNA methylase specificity domain"/>
    <property type="match status" value="2"/>
</dbReference>
<reference evidence="5 6" key="1">
    <citation type="submission" date="2020-08" db="EMBL/GenBank/DDBJ databases">
        <title>Complete genome sequence of Raphidiopsis curvispora isolated from drinking water reservoir in South Korea.</title>
        <authorList>
            <person name="Jeong J."/>
        </authorList>
    </citation>
    <scope>NUCLEOTIDE SEQUENCE [LARGE SCALE GENOMIC DNA]</scope>
    <source>
        <strain evidence="5 6">GIHE-G1</strain>
    </source>
</reference>
<dbReference type="InterPro" id="IPR000055">
    <property type="entry name" value="Restrct_endonuc_typeI_TRD"/>
</dbReference>